<evidence type="ECO:0000313" key="3">
    <source>
        <dbReference type="Proteomes" id="UP001221142"/>
    </source>
</evidence>
<accession>A0AAD7BL72</accession>
<protein>
    <submittedName>
        <fullName evidence="2">Uncharacterized protein</fullName>
    </submittedName>
</protein>
<comment type="caution">
    <text evidence="2">The sequence shown here is derived from an EMBL/GenBank/DDBJ whole genome shotgun (WGS) entry which is preliminary data.</text>
</comment>
<reference evidence="2" key="1">
    <citation type="submission" date="2023-03" db="EMBL/GenBank/DDBJ databases">
        <title>Massive genome expansion in bonnet fungi (Mycena s.s.) driven by repeated elements and novel gene families across ecological guilds.</title>
        <authorList>
            <consortium name="Lawrence Berkeley National Laboratory"/>
            <person name="Harder C.B."/>
            <person name="Miyauchi S."/>
            <person name="Viragh M."/>
            <person name="Kuo A."/>
            <person name="Thoen E."/>
            <person name="Andreopoulos B."/>
            <person name="Lu D."/>
            <person name="Skrede I."/>
            <person name="Drula E."/>
            <person name="Henrissat B."/>
            <person name="Morin E."/>
            <person name="Kohler A."/>
            <person name="Barry K."/>
            <person name="LaButti K."/>
            <person name="Morin E."/>
            <person name="Salamov A."/>
            <person name="Lipzen A."/>
            <person name="Mereny Z."/>
            <person name="Hegedus B."/>
            <person name="Baldrian P."/>
            <person name="Stursova M."/>
            <person name="Weitz H."/>
            <person name="Taylor A."/>
            <person name="Grigoriev I.V."/>
            <person name="Nagy L.G."/>
            <person name="Martin F."/>
            <person name="Kauserud H."/>
        </authorList>
    </citation>
    <scope>NUCLEOTIDE SEQUENCE</scope>
    <source>
        <strain evidence="2">9284</strain>
    </source>
</reference>
<dbReference type="Proteomes" id="UP001221142">
    <property type="component" value="Unassembled WGS sequence"/>
</dbReference>
<evidence type="ECO:0000313" key="2">
    <source>
        <dbReference type="EMBL" id="KAJ7624493.1"/>
    </source>
</evidence>
<gene>
    <name evidence="2" type="ORF">FB45DRAFT_923571</name>
</gene>
<keyword evidence="3" id="KW-1185">Reference proteome</keyword>
<sequence>MFTVAKSAFLAFVALAAYAQAMPSEVIVKRDCNQVCSNTFAACGTSNVCNQQYQLCLGECNHSICPRDLEGRNVC</sequence>
<evidence type="ECO:0000256" key="1">
    <source>
        <dbReference type="SAM" id="SignalP"/>
    </source>
</evidence>
<dbReference type="EMBL" id="JARKIF010000013">
    <property type="protein sequence ID" value="KAJ7624493.1"/>
    <property type="molecule type" value="Genomic_DNA"/>
</dbReference>
<name>A0AAD7BL72_9AGAR</name>
<keyword evidence="1" id="KW-0732">Signal</keyword>
<organism evidence="2 3">
    <name type="scientific">Roridomyces roridus</name>
    <dbReference type="NCBI Taxonomy" id="1738132"/>
    <lineage>
        <taxon>Eukaryota</taxon>
        <taxon>Fungi</taxon>
        <taxon>Dikarya</taxon>
        <taxon>Basidiomycota</taxon>
        <taxon>Agaricomycotina</taxon>
        <taxon>Agaricomycetes</taxon>
        <taxon>Agaricomycetidae</taxon>
        <taxon>Agaricales</taxon>
        <taxon>Marasmiineae</taxon>
        <taxon>Mycenaceae</taxon>
        <taxon>Roridomyces</taxon>
    </lineage>
</organism>
<feature type="signal peptide" evidence="1">
    <location>
        <begin position="1"/>
        <end position="21"/>
    </location>
</feature>
<dbReference type="AlphaFoldDB" id="A0AAD7BL72"/>
<proteinExistence type="predicted"/>
<feature type="chain" id="PRO_5041957434" evidence="1">
    <location>
        <begin position="22"/>
        <end position="75"/>
    </location>
</feature>